<evidence type="ECO:0000313" key="2">
    <source>
        <dbReference type="EMBL" id="KAG9235586.1"/>
    </source>
</evidence>
<feature type="compositionally biased region" description="Basic and acidic residues" evidence="1">
    <location>
        <begin position="28"/>
        <end position="39"/>
    </location>
</feature>
<keyword evidence="3" id="KW-1185">Reference proteome</keyword>
<evidence type="ECO:0000313" key="3">
    <source>
        <dbReference type="Proteomes" id="UP000824998"/>
    </source>
</evidence>
<dbReference type="Proteomes" id="UP000824998">
    <property type="component" value="Unassembled WGS sequence"/>
</dbReference>
<feature type="region of interest" description="Disordered" evidence="1">
    <location>
        <begin position="1"/>
        <end position="45"/>
    </location>
</feature>
<reference evidence="2" key="1">
    <citation type="journal article" date="2021" name="IMA Fungus">
        <title>Genomic characterization of three marine fungi, including Emericellopsis atlantica sp. nov. with signatures of a generalist lifestyle and marine biomass degradation.</title>
        <authorList>
            <person name="Hagestad O.C."/>
            <person name="Hou L."/>
            <person name="Andersen J.H."/>
            <person name="Hansen E.H."/>
            <person name="Altermark B."/>
            <person name="Li C."/>
            <person name="Kuhnert E."/>
            <person name="Cox R.J."/>
            <person name="Crous P.W."/>
            <person name="Spatafora J.W."/>
            <person name="Lail K."/>
            <person name="Amirebrahimi M."/>
            <person name="Lipzen A."/>
            <person name="Pangilinan J."/>
            <person name="Andreopoulos W."/>
            <person name="Hayes R.D."/>
            <person name="Ng V."/>
            <person name="Grigoriev I.V."/>
            <person name="Jackson S.A."/>
            <person name="Sutton T.D.S."/>
            <person name="Dobson A.D.W."/>
            <person name="Rama T."/>
        </authorList>
    </citation>
    <scope>NUCLEOTIDE SEQUENCE</scope>
    <source>
        <strain evidence="2">TRa018bII</strain>
    </source>
</reference>
<evidence type="ECO:0000256" key="1">
    <source>
        <dbReference type="SAM" id="MobiDB-lite"/>
    </source>
</evidence>
<gene>
    <name evidence="2" type="ORF">BJ875DRAFT_266712</name>
</gene>
<accession>A0A9P7YL97</accession>
<protein>
    <submittedName>
        <fullName evidence="2">Uncharacterized protein</fullName>
    </submittedName>
</protein>
<dbReference type="AlphaFoldDB" id="A0A9P7YL97"/>
<organism evidence="2 3">
    <name type="scientific">Amylocarpus encephaloides</name>
    <dbReference type="NCBI Taxonomy" id="45428"/>
    <lineage>
        <taxon>Eukaryota</taxon>
        <taxon>Fungi</taxon>
        <taxon>Dikarya</taxon>
        <taxon>Ascomycota</taxon>
        <taxon>Pezizomycotina</taxon>
        <taxon>Leotiomycetes</taxon>
        <taxon>Helotiales</taxon>
        <taxon>Helotiales incertae sedis</taxon>
        <taxon>Amylocarpus</taxon>
    </lineage>
</organism>
<dbReference type="OrthoDB" id="3513895at2759"/>
<proteinExistence type="predicted"/>
<name>A0A9P7YL97_9HELO</name>
<sequence>MIPKLKKGSPRPPQPQPGPRSYTQGRASKAEVTIKRGNEKGNPITATEFSSQIVPQPFLDPSIMERRIAAEKQWAADKEKIEKQTAMSSQP</sequence>
<dbReference type="EMBL" id="MU251428">
    <property type="protein sequence ID" value="KAG9235586.1"/>
    <property type="molecule type" value="Genomic_DNA"/>
</dbReference>
<comment type="caution">
    <text evidence="2">The sequence shown here is derived from an EMBL/GenBank/DDBJ whole genome shotgun (WGS) entry which is preliminary data.</text>
</comment>